<keyword evidence="3" id="KW-1185">Reference proteome</keyword>
<feature type="region of interest" description="Disordered" evidence="1">
    <location>
        <begin position="87"/>
        <end position="106"/>
    </location>
</feature>
<proteinExistence type="predicted"/>
<dbReference type="AlphaFoldDB" id="A0A0L0W202"/>
<comment type="caution">
    <text evidence="2">The sequence shown here is derived from an EMBL/GenBank/DDBJ whole genome shotgun (WGS) entry which is preliminary data.</text>
</comment>
<dbReference type="Proteomes" id="UP000054564">
    <property type="component" value="Unassembled WGS sequence"/>
</dbReference>
<evidence type="ECO:0000256" key="1">
    <source>
        <dbReference type="SAM" id="MobiDB-lite"/>
    </source>
</evidence>
<gene>
    <name evidence="2" type="ORF">PSTG_01524</name>
</gene>
<evidence type="ECO:0000313" key="3">
    <source>
        <dbReference type="Proteomes" id="UP000054564"/>
    </source>
</evidence>
<sequence>MSPTESFMDYSTRARTLQTLANFDATGTMKITNSDLAQFLIFRLPQDLQDRVAELQIMDKLPSALQKWSAAEAEKAQKVIDAKLKKAQKAANKSNKPVRPPKLPVDWVEDPIEPRRLILQMRLKAMKTTGKTNIWVTYPIDPS</sequence>
<reference evidence="3" key="1">
    <citation type="submission" date="2014-03" db="EMBL/GenBank/DDBJ databases">
        <title>The Genome Sequence of Puccinia striiformis f. sp. tritici PST-78.</title>
        <authorList>
            <consortium name="The Broad Institute Genome Sequencing Platform"/>
            <person name="Cuomo C."/>
            <person name="Hulbert S."/>
            <person name="Chen X."/>
            <person name="Walker B."/>
            <person name="Young S.K."/>
            <person name="Zeng Q."/>
            <person name="Gargeya S."/>
            <person name="Fitzgerald M."/>
            <person name="Haas B."/>
            <person name="Abouelleil A."/>
            <person name="Alvarado L."/>
            <person name="Arachchi H.M."/>
            <person name="Berlin A.M."/>
            <person name="Chapman S.B."/>
            <person name="Goldberg J."/>
            <person name="Griggs A."/>
            <person name="Gujja S."/>
            <person name="Hansen M."/>
            <person name="Howarth C."/>
            <person name="Imamovic A."/>
            <person name="Larimer J."/>
            <person name="McCowan C."/>
            <person name="Montmayeur A."/>
            <person name="Murphy C."/>
            <person name="Neiman D."/>
            <person name="Pearson M."/>
            <person name="Priest M."/>
            <person name="Roberts A."/>
            <person name="Saif S."/>
            <person name="Shea T."/>
            <person name="Sisk P."/>
            <person name="Sykes S."/>
            <person name="Wortman J."/>
            <person name="Nusbaum C."/>
            <person name="Birren B."/>
        </authorList>
    </citation>
    <scope>NUCLEOTIDE SEQUENCE [LARGE SCALE GENOMIC DNA]</scope>
    <source>
        <strain evidence="3">race PST-78</strain>
    </source>
</reference>
<protein>
    <submittedName>
        <fullName evidence="2">Uncharacterized protein</fullName>
    </submittedName>
</protein>
<dbReference type="EMBL" id="AJIL01000008">
    <property type="protein sequence ID" value="KNF05310.1"/>
    <property type="molecule type" value="Genomic_DNA"/>
</dbReference>
<accession>A0A0L0W202</accession>
<dbReference type="STRING" id="1165861.A0A0L0W202"/>
<evidence type="ECO:0000313" key="2">
    <source>
        <dbReference type="EMBL" id="KNF05310.1"/>
    </source>
</evidence>
<organism evidence="2 3">
    <name type="scientific">Puccinia striiformis f. sp. tritici PST-78</name>
    <dbReference type="NCBI Taxonomy" id="1165861"/>
    <lineage>
        <taxon>Eukaryota</taxon>
        <taxon>Fungi</taxon>
        <taxon>Dikarya</taxon>
        <taxon>Basidiomycota</taxon>
        <taxon>Pucciniomycotina</taxon>
        <taxon>Pucciniomycetes</taxon>
        <taxon>Pucciniales</taxon>
        <taxon>Pucciniaceae</taxon>
        <taxon>Puccinia</taxon>
    </lineage>
</organism>
<name>A0A0L0W202_9BASI</name>